<evidence type="ECO:0000256" key="1">
    <source>
        <dbReference type="ARBA" id="ARBA00023015"/>
    </source>
</evidence>
<dbReference type="GO" id="GO:0003677">
    <property type="term" value="F:DNA binding"/>
    <property type="evidence" value="ECO:0007669"/>
    <property type="project" value="UniProtKB-KW"/>
</dbReference>
<organism evidence="6 7">
    <name type="scientific">Eiseniibacteriota bacterium</name>
    <dbReference type="NCBI Taxonomy" id="2212470"/>
    <lineage>
        <taxon>Bacteria</taxon>
        <taxon>Candidatus Eiseniibacteriota</taxon>
    </lineage>
</organism>
<protein>
    <submittedName>
        <fullName evidence="6">Helix-turn-helix transcriptional regulator</fullName>
    </submittedName>
</protein>
<feature type="compositionally biased region" description="Basic residues" evidence="4">
    <location>
        <begin position="114"/>
        <end position="136"/>
    </location>
</feature>
<evidence type="ECO:0000256" key="4">
    <source>
        <dbReference type="SAM" id="MobiDB-lite"/>
    </source>
</evidence>
<dbReference type="PROSITE" id="PS51118">
    <property type="entry name" value="HTH_HXLR"/>
    <property type="match status" value="1"/>
</dbReference>
<evidence type="ECO:0000256" key="2">
    <source>
        <dbReference type="ARBA" id="ARBA00023125"/>
    </source>
</evidence>
<evidence type="ECO:0000313" key="7">
    <source>
        <dbReference type="Proteomes" id="UP000696931"/>
    </source>
</evidence>
<dbReference type="SUPFAM" id="SSF46785">
    <property type="entry name" value="Winged helix' DNA-binding domain"/>
    <property type="match status" value="1"/>
</dbReference>
<dbReference type="Gene3D" id="1.10.10.10">
    <property type="entry name" value="Winged helix-like DNA-binding domain superfamily/Winged helix DNA-binding domain"/>
    <property type="match status" value="1"/>
</dbReference>
<evidence type="ECO:0000256" key="3">
    <source>
        <dbReference type="ARBA" id="ARBA00023163"/>
    </source>
</evidence>
<keyword evidence="3" id="KW-0804">Transcription</keyword>
<reference evidence="6" key="1">
    <citation type="submission" date="2020-07" db="EMBL/GenBank/DDBJ databases">
        <title>Huge and variable diversity of episymbiotic CPR bacteria and DPANN archaea in groundwater ecosystems.</title>
        <authorList>
            <person name="He C.Y."/>
            <person name="Keren R."/>
            <person name="Whittaker M."/>
            <person name="Farag I.F."/>
            <person name="Doudna J."/>
            <person name="Cate J.H.D."/>
            <person name="Banfield J.F."/>
        </authorList>
    </citation>
    <scope>NUCLEOTIDE SEQUENCE</scope>
    <source>
        <strain evidence="6">NC_groundwater_1813_Pr3_B-0.1um_71_17</strain>
    </source>
</reference>
<dbReference type="InterPro" id="IPR002577">
    <property type="entry name" value="HTH_HxlR"/>
</dbReference>
<dbReference type="EMBL" id="JACRIW010000099">
    <property type="protein sequence ID" value="MBI5170594.1"/>
    <property type="molecule type" value="Genomic_DNA"/>
</dbReference>
<feature type="domain" description="HTH hxlR-type" evidence="5">
    <location>
        <begin position="11"/>
        <end position="110"/>
    </location>
</feature>
<accession>A0A933WBR3</accession>
<dbReference type="AlphaFoldDB" id="A0A933WBR3"/>
<keyword evidence="1" id="KW-0805">Transcription regulation</keyword>
<dbReference type="InterPro" id="IPR036390">
    <property type="entry name" value="WH_DNA-bd_sf"/>
</dbReference>
<gene>
    <name evidence="6" type="ORF">HZA61_13985</name>
</gene>
<keyword evidence="2" id="KW-0238">DNA-binding</keyword>
<dbReference type="PANTHER" id="PTHR33204">
    <property type="entry name" value="TRANSCRIPTIONAL REGULATOR, MARR FAMILY"/>
    <property type="match status" value="1"/>
</dbReference>
<evidence type="ECO:0000259" key="5">
    <source>
        <dbReference type="PROSITE" id="PS51118"/>
    </source>
</evidence>
<name>A0A933WBR3_UNCEI</name>
<dbReference type="Proteomes" id="UP000696931">
    <property type="component" value="Unassembled WGS sequence"/>
</dbReference>
<dbReference type="PANTHER" id="PTHR33204:SF1">
    <property type="entry name" value="TRANSCRIPTIONAL REGULATOR, MARR FAMILY"/>
    <property type="match status" value="1"/>
</dbReference>
<comment type="caution">
    <text evidence="6">The sequence shown here is derived from an EMBL/GenBank/DDBJ whole genome shotgun (WGS) entry which is preliminary data.</text>
</comment>
<dbReference type="Pfam" id="PF01638">
    <property type="entry name" value="HxlR"/>
    <property type="match status" value="1"/>
</dbReference>
<evidence type="ECO:0000313" key="6">
    <source>
        <dbReference type="EMBL" id="MBI5170594.1"/>
    </source>
</evidence>
<sequence length="136" mass="14992">MKKPSLDSGLCPRFQYAVELIGRRWNGAILFLLQNGATRFCELREGIPSITDPMLSARLRELESEGVVTRTVQDGAPVRIEYALSEKGQALSRVFGAIGDWSHDWVAPDAPHAKAGRRATRRPASAKHASRAAKPR</sequence>
<proteinExistence type="predicted"/>
<dbReference type="InterPro" id="IPR036388">
    <property type="entry name" value="WH-like_DNA-bd_sf"/>
</dbReference>
<feature type="region of interest" description="Disordered" evidence="4">
    <location>
        <begin position="109"/>
        <end position="136"/>
    </location>
</feature>